<dbReference type="InterPro" id="IPR012349">
    <property type="entry name" value="Split_barrel_FMN-bd"/>
</dbReference>
<dbReference type="PIRSF" id="PIRSF010372">
    <property type="entry name" value="PaiB"/>
    <property type="match status" value="1"/>
</dbReference>
<gene>
    <name evidence="1" type="ORF">FTUN_7169</name>
</gene>
<keyword evidence="2" id="KW-1185">Reference proteome</keyword>
<evidence type="ECO:0000313" key="1">
    <source>
        <dbReference type="EMBL" id="QJW99557.1"/>
    </source>
</evidence>
<accession>A0A6M5YZJ9</accession>
<reference evidence="2" key="1">
    <citation type="submission" date="2020-05" db="EMBL/GenBank/DDBJ databases">
        <title>Frigoriglobus tundricola gen. nov., sp. nov., a psychrotolerant cellulolytic planctomycete of the family Gemmataceae with two divergent copies of 16S rRNA gene.</title>
        <authorList>
            <person name="Kulichevskaya I.S."/>
            <person name="Ivanova A.A."/>
            <person name="Naumoff D.G."/>
            <person name="Beletsky A.V."/>
            <person name="Rijpstra W.I.C."/>
            <person name="Sinninghe Damste J.S."/>
            <person name="Mardanov A.V."/>
            <person name="Ravin N.V."/>
            <person name="Dedysh S.N."/>
        </authorList>
    </citation>
    <scope>NUCLEOTIDE SEQUENCE [LARGE SCALE GENOMIC DNA]</scope>
    <source>
        <strain evidence="2">PL17</strain>
    </source>
</reference>
<dbReference type="PANTHER" id="PTHR35802">
    <property type="entry name" value="PROTEASE SYNTHASE AND SPORULATION PROTEIN PAI 2"/>
    <property type="match status" value="1"/>
</dbReference>
<dbReference type="Proteomes" id="UP000503447">
    <property type="component" value="Chromosome"/>
</dbReference>
<dbReference type="PANTHER" id="PTHR35802:SF1">
    <property type="entry name" value="PROTEASE SYNTHASE AND SPORULATION PROTEIN PAI 2"/>
    <property type="match status" value="1"/>
</dbReference>
<dbReference type="SUPFAM" id="SSF50475">
    <property type="entry name" value="FMN-binding split barrel"/>
    <property type="match status" value="1"/>
</dbReference>
<dbReference type="AlphaFoldDB" id="A0A6M5YZJ9"/>
<dbReference type="InterPro" id="IPR007396">
    <property type="entry name" value="TR_PAI2-type"/>
</dbReference>
<name>A0A6M5YZJ9_9BACT</name>
<sequence length="208" mass="23668">MYVPPHFAESHLPTLHDFIERHSFGLLVSQLAGLPFATHLPFLLDRTREPYGTLVGHVARANPQWQELADRPALAVFSGPHAYISPAWYEATNVVPTWNYTAVHATGRVELVEEHSALLEIVQRSVTLYESAMPNPWALDTTGRFVERLLDQIVGFRIEIDMIEGKWKMSQNHPVERREKVIRALSTQNNAEAHAVAEIMRQRFPAND</sequence>
<organism evidence="1 2">
    <name type="scientific">Frigoriglobus tundricola</name>
    <dbReference type="NCBI Taxonomy" id="2774151"/>
    <lineage>
        <taxon>Bacteria</taxon>
        <taxon>Pseudomonadati</taxon>
        <taxon>Planctomycetota</taxon>
        <taxon>Planctomycetia</taxon>
        <taxon>Gemmatales</taxon>
        <taxon>Gemmataceae</taxon>
        <taxon>Frigoriglobus</taxon>
    </lineage>
</organism>
<dbReference type="Pfam" id="PF04299">
    <property type="entry name" value="FMN_bind_2"/>
    <property type="match status" value="1"/>
</dbReference>
<dbReference type="EMBL" id="CP053452">
    <property type="protein sequence ID" value="QJW99557.1"/>
    <property type="molecule type" value="Genomic_DNA"/>
</dbReference>
<dbReference type="KEGG" id="ftj:FTUN_7169"/>
<dbReference type="RefSeq" id="WP_171474504.1">
    <property type="nucleotide sequence ID" value="NZ_CP053452.2"/>
</dbReference>
<evidence type="ECO:0000313" key="2">
    <source>
        <dbReference type="Proteomes" id="UP000503447"/>
    </source>
</evidence>
<proteinExistence type="predicted"/>
<protein>
    <submittedName>
        <fullName evidence="1">Transcriptional regulator</fullName>
    </submittedName>
</protein>
<dbReference type="Gene3D" id="2.30.110.10">
    <property type="entry name" value="Electron Transport, Fmn-binding Protein, Chain A"/>
    <property type="match status" value="1"/>
</dbReference>